<feature type="coiled-coil region" evidence="1">
    <location>
        <begin position="344"/>
        <end position="371"/>
    </location>
</feature>
<dbReference type="InterPro" id="IPR043128">
    <property type="entry name" value="Rev_trsase/Diguanyl_cyclase"/>
</dbReference>
<accession>A0A8J3ZUW8</accession>
<organism evidence="3 4">
    <name type="scientific">Virgisporangium ochraceum</name>
    <dbReference type="NCBI Taxonomy" id="65505"/>
    <lineage>
        <taxon>Bacteria</taxon>
        <taxon>Bacillati</taxon>
        <taxon>Actinomycetota</taxon>
        <taxon>Actinomycetes</taxon>
        <taxon>Micromonosporales</taxon>
        <taxon>Micromonosporaceae</taxon>
        <taxon>Virgisporangium</taxon>
    </lineage>
</organism>
<dbReference type="SMART" id="SM00267">
    <property type="entry name" value="GGDEF"/>
    <property type="match status" value="1"/>
</dbReference>
<dbReference type="Gene3D" id="3.30.70.270">
    <property type="match status" value="1"/>
</dbReference>
<proteinExistence type="predicted"/>
<feature type="domain" description="GGDEF" evidence="2">
    <location>
        <begin position="414"/>
        <end position="546"/>
    </location>
</feature>
<dbReference type="AlphaFoldDB" id="A0A8J3ZUW8"/>
<dbReference type="GO" id="GO:0052621">
    <property type="term" value="F:diguanylate cyclase activity"/>
    <property type="evidence" value="ECO:0007669"/>
    <property type="project" value="TreeGrafter"/>
</dbReference>
<dbReference type="SMART" id="SM00028">
    <property type="entry name" value="TPR"/>
    <property type="match status" value="4"/>
</dbReference>
<protein>
    <recommendedName>
        <fullName evidence="2">GGDEF domain-containing protein</fullName>
    </recommendedName>
</protein>
<dbReference type="Proteomes" id="UP000635606">
    <property type="component" value="Unassembled WGS sequence"/>
</dbReference>
<dbReference type="Pfam" id="PF00990">
    <property type="entry name" value="GGDEF"/>
    <property type="match status" value="1"/>
</dbReference>
<dbReference type="GO" id="GO:0043709">
    <property type="term" value="P:cell adhesion involved in single-species biofilm formation"/>
    <property type="evidence" value="ECO:0007669"/>
    <property type="project" value="TreeGrafter"/>
</dbReference>
<sequence>MAEPTAHPDPLESLLERAEEARSSGDYRAGAALARQGVAVAGSPAGRARALRSLANQQLRLGELEDCVRACRDSIAILEELDDDAGICWDRTALAFAYSELGLFEEALEELNLARDLALKCGDRGLLYWVHNRAGVVHSTMGNHQQGNALLLQALELSTDMDAEARFCILNNLADNAVGLLRAQGGTAPTHAILVAALDHAEQALELARAASHPFRTAMSLDNLAMLLGLAGRIPAAFAAVEESRLLAAERGYRSLELSTLLSVARVHRLAGDTGRAIDGLVEALGRAGGAGEKPLMMTAHKELCDAYEQNGDFRRALEHYRSYHELERETRSDVAAARARLMTHHFELDHARLEAENARLEAELHRVRSRELELRAVELDRYAHEDSLTGLANRRWADLTVPQLLDAAERSDAPFTVAIADIDRFKGVNDDFGHLVGDEVLRQAAAVLRAGLAEPAFVARLGGEEFVIVLPGAGPDAALAVCDTLRTLVSAYDWASVCAGLAVTISMGVADRRPGDDYRSLLDAADAGLYEAKRTGRDRVVPAPSRTRVLSGS</sequence>
<keyword evidence="4" id="KW-1185">Reference proteome</keyword>
<comment type="caution">
    <text evidence="3">The sequence shown here is derived from an EMBL/GenBank/DDBJ whole genome shotgun (WGS) entry which is preliminary data.</text>
</comment>
<gene>
    <name evidence="3" type="ORF">Voc01_043290</name>
</gene>
<keyword evidence="1" id="KW-0175">Coiled coil</keyword>
<dbReference type="Gene3D" id="1.25.40.10">
    <property type="entry name" value="Tetratricopeptide repeat domain"/>
    <property type="match status" value="2"/>
</dbReference>
<evidence type="ECO:0000313" key="4">
    <source>
        <dbReference type="Proteomes" id="UP000635606"/>
    </source>
</evidence>
<dbReference type="PANTHER" id="PTHR45138:SF9">
    <property type="entry name" value="DIGUANYLATE CYCLASE DGCM-RELATED"/>
    <property type="match status" value="1"/>
</dbReference>
<dbReference type="InterPro" id="IPR029787">
    <property type="entry name" value="Nucleotide_cyclase"/>
</dbReference>
<dbReference type="CDD" id="cd01949">
    <property type="entry name" value="GGDEF"/>
    <property type="match status" value="1"/>
</dbReference>
<dbReference type="InterPro" id="IPR050469">
    <property type="entry name" value="Diguanylate_Cyclase"/>
</dbReference>
<dbReference type="EMBL" id="BOPH01000062">
    <property type="protein sequence ID" value="GIJ69412.1"/>
    <property type="molecule type" value="Genomic_DNA"/>
</dbReference>
<dbReference type="PROSITE" id="PS50887">
    <property type="entry name" value="GGDEF"/>
    <property type="match status" value="1"/>
</dbReference>
<evidence type="ECO:0000259" key="2">
    <source>
        <dbReference type="PROSITE" id="PS50887"/>
    </source>
</evidence>
<evidence type="ECO:0000256" key="1">
    <source>
        <dbReference type="SAM" id="Coils"/>
    </source>
</evidence>
<dbReference type="GO" id="GO:1902201">
    <property type="term" value="P:negative regulation of bacterial-type flagellum-dependent cell motility"/>
    <property type="evidence" value="ECO:0007669"/>
    <property type="project" value="TreeGrafter"/>
</dbReference>
<dbReference type="NCBIfam" id="TIGR00254">
    <property type="entry name" value="GGDEF"/>
    <property type="match status" value="1"/>
</dbReference>
<dbReference type="FunFam" id="3.30.70.270:FF:000001">
    <property type="entry name" value="Diguanylate cyclase domain protein"/>
    <property type="match status" value="1"/>
</dbReference>
<dbReference type="SUPFAM" id="SSF48452">
    <property type="entry name" value="TPR-like"/>
    <property type="match status" value="2"/>
</dbReference>
<dbReference type="GO" id="GO:0005886">
    <property type="term" value="C:plasma membrane"/>
    <property type="evidence" value="ECO:0007669"/>
    <property type="project" value="TreeGrafter"/>
</dbReference>
<dbReference type="InterPro" id="IPR011990">
    <property type="entry name" value="TPR-like_helical_dom_sf"/>
</dbReference>
<dbReference type="InterPro" id="IPR019734">
    <property type="entry name" value="TPR_rpt"/>
</dbReference>
<name>A0A8J3ZUW8_9ACTN</name>
<dbReference type="InterPro" id="IPR000160">
    <property type="entry name" value="GGDEF_dom"/>
</dbReference>
<dbReference type="SUPFAM" id="SSF55073">
    <property type="entry name" value="Nucleotide cyclase"/>
    <property type="match status" value="1"/>
</dbReference>
<evidence type="ECO:0000313" key="3">
    <source>
        <dbReference type="EMBL" id="GIJ69412.1"/>
    </source>
</evidence>
<dbReference type="RefSeq" id="WP_203929342.1">
    <property type="nucleotide sequence ID" value="NZ_BOPH01000062.1"/>
</dbReference>
<reference evidence="3" key="1">
    <citation type="submission" date="2021-01" db="EMBL/GenBank/DDBJ databases">
        <title>Whole genome shotgun sequence of Virgisporangium ochraceum NBRC 16418.</title>
        <authorList>
            <person name="Komaki H."/>
            <person name="Tamura T."/>
        </authorList>
    </citation>
    <scope>NUCLEOTIDE SEQUENCE</scope>
    <source>
        <strain evidence="3">NBRC 16418</strain>
    </source>
</reference>
<dbReference type="PANTHER" id="PTHR45138">
    <property type="entry name" value="REGULATORY COMPONENTS OF SENSORY TRANSDUCTION SYSTEM"/>
    <property type="match status" value="1"/>
</dbReference>